<dbReference type="Pfam" id="PF02824">
    <property type="entry name" value="TGS"/>
    <property type="match status" value="1"/>
</dbReference>
<comment type="caution">
    <text evidence="3">The sequence shown here is derived from an EMBL/GenBank/DDBJ whole genome shotgun (WGS) entry which is preliminary data.</text>
</comment>
<sequence length="329" mass="36729">MTAQKGGTKRANIPSLQKHADPEGIGSGSTDVEMVIRRCTWWRAWRSYGAGLARLGWLNGVREWQEEFVGNMSSREFVPEISYAVVSSSLPQGERIKNLPIGATVIDYSYMIHTDNGNKMVVEKVNGNLVSPTHVLANAEVVEIITYNFLREQAAPSAVEITTDRVNDFIAYSEEDSEMEDLSYSSRQNRPLWEKILRNIVDFSTSGSSEDALTVKNGSIWVPKVNGKHNKQEQDVGSKANGYLFSLGNGAAKMIPANDPPQKEVLPGLESWQASKIASWHNLEGHPIQWFSVVCIDRRVEVGKAQSLTITLRCIWKERNKVIIQAPQL</sequence>
<feature type="region of interest" description="Disordered" evidence="1">
    <location>
        <begin position="1"/>
        <end position="27"/>
    </location>
</feature>
<name>A0ABR0NWX9_GOSAR</name>
<gene>
    <name evidence="3" type="ORF">PVK06_026163</name>
</gene>
<evidence type="ECO:0000259" key="2">
    <source>
        <dbReference type="Pfam" id="PF02824"/>
    </source>
</evidence>
<dbReference type="InterPro" id="IPR012676">
    <property type="entry name" value="TGS-like"/>
</dbReference>
<dbReference type="PANTHER" id="PTHR43061:SF1">
    <property type="entry name" value="GTP DIPHOSPHOKINASE RSH1, CHLOROPLASTIC-RELATED"/>
    <property type="match status" value="1"/>
</dbReference>
<dbReference type="SUPFAM" id="SSF81271">
    <property type="entry name" value="TGS-like"/>
    <property type="match status" value="1"/>
</dbReference>
<dbReference type="PANTHER" id="PTHR43061">
    <property type="entry name" value="GTP DIPHOSPHOKINASE RSH1, CHLOROPLASTIC-RELATED"/>
    <property type="match status" value="1"/>
</dbReference>
<feature type="domain" description="TGS" evidence="2">
    <location>
        <begin position="90"/>
        <end position="146"/>
    </location>
</feature>
<dbReference type="InterPro" id="IPR033655">
    <property type="entry name" value="TGS_RelA/SpoT"/>
</dbReference>
<dbReference type="InterPro" id="IPR004095">
    <property type="entry name" value="TGS"/>
</dbReference>
<protein>
    <recommendedName>
        <fullName evidence="2">TGS domain-containing protein</fullName>
    </recommendedName>
</protein>
<dbReference type="Proteomes" id="UP001358586">
    <property type="component" value="Chromosome 8"/>
</dbReference>
<evidence type="ECO:0000313" key="4">
    <source>
        <dbReference type="Proteomes" id="UP001358586"/>
    </source>
</evidence>
<evidence type="ECO:0000313" key="3">
    <source>
        <dbReference type="EMBL" id="KAK5810846.1"/>
    </source>
</evidence>
<dbReference type="EMBL" id="JARKNE010000008">
    <property type="protein sequence ID" value="KAK5810846.1"/>
    <property type="molecule type" value="Genomic_DNA"/>
</dbReference>
<proteinExistence type="predicted"/>
<keyword evidence="4" id="KW-1185">Reference proteome</keyword>
<evidence type="ECO:0000256" key="1">
    <source>
        <dbReference type="SAM" id="MobiDB-lite"/>
    </source>
</evidence>
<organism evidence="3 4">
    <name type="scientific">Gossypium arboreum</name>
    <name type="common">Tree cotton</name>
    <name type="synonym">Gossypium nanking</name>
    <dbReference type="NCBI Taxonomy" id="29729"/>
    <lineage>
        <taxon>Eukaryota</taxon>
        <taxon>Viridiplantae</taxon>
        <taxon>Streptophyta</taxon>
        <taxon>Embryophyta</taxon>
        <taxon>Tracheophyta</taxon>
        <taxon>Spermatophyta</taxon>
        <taxon>Magnoliopsida</taxon>
        <taxon>eudicotyledons</taxon>
        <taxon>Gunneridae</taxon>
        <taxon>Pentapetalae</taxon>
        <taxon>rosids</taxon>
        <taxon>malvids</taxon>
        <taxon>Malvales</taxon>
        <taxon>Malvaceae</taxon>
        <taxon>Malvoideae</taxon>
        <taxon>Gossypium</taxon>
    </lineage>
</organism>
<dbReference type="CDD" id="cd01668">
    <property type="entry name" value="TGS_RSH"/>
    <property type="match status" value="1"/>
</dbReference>
<accession>A0ABR0NWX9</accession>
<dbReference type="Gene3D" id="3.10.20.30">
    <property type="match status" value="1"/>
</dbReference>
<reference evidence="3 4" key="1">
    <citation type="submission" date="2023-03" db="EMBL/GenBank/DDBJ databases">
        <title>WGS of Gossypium arboreum.</title>
        <authorList>
            <person name="Yu D."/>
        </authorList>
    </citation>
    <scope>NUCLEOTIDE SEQUENCE [LARGE SCALE GENOMIC DNA]</scope>
    <source>
        <tissue evidence="3">Leaf</tissue>
    </source>
</reference>
<dbReference type="InterPro" id="IPR012675">
    <property type="entry name" value="Beta-grasp_dom_sf"/>
</dbReference>